<protein>
    <submittedName>
        <fullName evidence="1">Uncharacterized protein</fullName>
    </submittedName>
</protein>
<gene>
    <name evidence="1" type="ORF">KUCAC02_028845</name>
</gene>
<sequence length="107" mass="11616">MGWMSENILSQFVQPPIAAHSCPPSTPFLSITWELNDGDLVEAHSLMESEESLEVASVSSTSPQIRHTASAQHCLAFSPFTPWANPILSGSLFISSVSPQRTLPHVN</sequence>
<organism evidence="1 2">
    <name type="scientific">Chaenocephalus aceratus</name>
    <name type="common">Blackfin icefish</name>
    <name type="synonym">Chaenichthys aceratus</name>
    <dbReference type="NCBI Taxonomy" id="36190"/>
    <lineage>
        <taxon>Eukaryota</taxon>
        <taxon>Metazoa</taxon>
        <taxon>Chordata</taxon>
        <taxon>Craniata</taxon>
        <taxon>Vertebrata</taxon>
        <taxon>Euteleostomi</taxon>
        <taxon>Actinopterygii</taxon>
        <taxon>Neopterygii</taxon>
        <taxon>Teleostei</taxon>
        <taxon>Neoteleostei</taxon>
        <taxon>Acanthomorphata</taxon>
        <taxon>Eupercaria</taxon>
        <taxon>Perciformes</taxon>
        <taxon>Notothenioidei</taxon>
        <taxon>Channichthyidae</taxon>
        <taxon>Chaenocephalus</taxon>
    </lineage>
</organism>
<reference evidence="1" key="1">
    <citation type="submission" date="2022-05" db="EMBL/GenBank/DDBJ databases">
        <title>Chromosome-level genome of Chaenocephalus aceratus.</title>
        <authorList>
            <person name="Park H."/>
        </authorList>
    </citation>
    <scope>NUCLEOTIDE SEQUENCE</scope>
    <source>
        <strain evidence="1">KU_202001</strain>
    </source>
</reference>
<accession>A0ACB9X388</accession>
<dbReference type="Proteomes" id="UP001057452">
    <property type="component" value="Chromosome 9"/>
</dbReference>
<dbReference type="EMBL" id="CM043793">
    <property type="protein sequence ID" value="KAI4820887.1"/>
    <property type="molecule type" value="Genomic_DNA"/>
</dbReference>
<evidence type="ECO:0000313" key="2">
    <source>
        <dbReference type="Proteomes" id="UP001057452"/>
    </source>
</evidence>
<proteinExistence type="predicted"/>
<evidence type="ECO:0000313" key="1">
    <source>
        <dbReference type="EMBL" id="KAI4820887.1"/>
    </source>
</evidence>
<comment type="caution">
    <text evidence="1">The sequence shown here is derived from an EMBL/GenBank/DDBJ whole genome shotgun (WGS) entry which is preliminary data.</text>
</comment>
<keyword evidence="2" id="KW-1185">Reference proteome</keyword>
<name>A0ACB9X388_CHAAC</name>